<keyword evidence="5 7" id="KW-1133">Transmembrane helix</keyword>
<feature type="domain" description="ABC transmembrane type-1" evidence="8">
    <location>
        <begin position="72"/>
        <end position="261"/>
    </location>
</feature>
<comment type="subcellular location">
    <subcellularLocation>
        <location evidence="1 7">Cell membrane</location>
        <topology evidence="1 7">Multi-pass membrane protein</topology>
    </subcellularLocation>
</comment>
<dbReference type="CDD" id="cd06261">
    <property type="entry name" value="TM_PBP2"/>
    <property type="match status" value="1"/>
</dbReference>
<evidence type="ECO:0000256" key="3">
    <source>
        <dbReference type="ARBA" id="ARBA00022475"/>
    </source>
</evidence>
<evidence type="ECO:0000256" key="6">
    <source>
        <dbReference type="ARBA" id="ARBA00023136"/>
    </source>
</evidence>
<reference evidence="9 10" key="1">
    <citation type="submission" date="2017-01" db="EMBL/GenBank/DDBJ databases">
        <authorList>
            <person name="Mah S.A."/>
            <person name="Swanson W.J."/>
            <person name="Moy G.W."/>
            <person name="Vacquier V.D."/>
        </authorList>
    </citation>
    <scope>NUCLEOTIDE SEQUENCE [LARGE SCALE GENOMIC DNA]</scope>
    <source>
        <strain evidence="9 10">DSM 21219</strain>
    </source>
</reference>
<feature type="transmembrane region" description="Helical" evidence="7">
    <location>
        <begin position="12"/>
        <end position="33"/>
    </location>
</feature>
<feature type="transmembrane region" description="Helical" evidence="7">
    <location>
        <begin position="78"/>
        <end position="99"/>
    </location>
</feature>
<proteinExistence type="inferred from homology"/>
<dbReference type="Proteomes" id="UP000192455">
    <property type="component" value="Unassembled WGS sequence"/>
</dbReference>
<dbReference type="Pfam" id="PF00528">
    <property type="entry name" value="BPD_transp_1"/>
    <property type="match status" value="1"/>
</dbReference>
<evidence type="ECO:0000256" key="5">
    <source>
        <dbReference type="ARBA" id="ARBA00022989"/>
    </source>
</evidence>
<gene>
    <name evidence="9" type="ORF">SAMN05421849_1775</name>
</gene>
<organism evidence="9 10">
    <name type="scientific">Pontibaca methylaminivorans</name>
    <dbReference type="NCBI Taxonomy" id="515897"/>
    <lineage>
        <taxon>Bacteria</taxon>
        <taxon>Pseudomonadati</taxon>
        <taxon>Pseudomonadota</taxon>
        <taxon>Alphaproteobacteria</taxon>
        <taxon>Rhodobacterales</taxon>
        <taxon>Roseobacteraceae</taxon>
        <taxon>Pontibaca</taxon>
    </lineage>
</organism>
<evidence type="ECO:0000313" key="9">
    <source>
        <dbReference type="EMBL" id="SIT82782.1"/>
    </source>
</evidence>
<keyword evidence="2 7" id="KW-0813">Transport</keyword>
<evidence type="ECO:0000259" key="8">
    <source>
        <dbReference type="PROSITE" id="PS50928"/>
    </source>
</evidence>
<dbReference type="AlphaFoldDB" id="A0A1R3X0N0"/>
<dbReference type="OrthoDB" id="9783218at2"/>
<dbReference type="Gene3D" id="1.10.3720.10">
    <property type="entry name" value="MetI-like"/>
    <property type="match status" value="1"/>
</dbReference>
<dbReference type="RefSeq" id="WP_076649515.1">
    <property type="nucleotide sequence ID" value="NZ_FTPS01000001.1"/>
</dbReference>
<accession>A0A1R3X0N0</accession>
<evidence type="ECO:0000256" key="7">
    <source>
        <dbReference type="RuleBase" id="RU363032"/>
    </source>
</evidence>
<dbReference type="GO" id="GO:0055085">
    <property type="term" value="P:transmembrane transport"/>
    <property type="evidence" value="ECO:0007669"/>
    <property type="project" value="InterPro"/>
</dbReference>
<feature type="transmembrane region" description="Helical" evidence="7">
    <location>
        <begin position="152"/>
        <end position="173"/>
    </location>
</feature>
<feature type="transmembrane region" description="Helical" evidence="7">
    <location>
        <begin position="194"/>
        <end position="217"/>
    </location>
</feature>
<evidence type="ECO:0000256" key="1">
    <source>
        <dbReference type="ARBA" id="ARBA00004651"/>
    </source>
</evidence>
<name>A0A1R3X0N0_9RHOB</name>
<dbReference type="EMBL" id="FTPS01000001">
    <property type="protein sequence ID" value="SIT82782.1"/>
    <property type="molecule type" value="Genomic_DNA"/>
</dbReference>
<dbReference type="STRING" id="515897.SAMN05421849_1775"/>
<keyword evidence="4 7" id="KW-0812">Transmembrane</keyword>
<protein>
    <submittedName>
        <fullName evidence="9">Peptide/nickel transport system permease protein</fullName>
    </submittedName>
</protein>
<dbReference type="PANTHER" id="PTHR43386">
    <property type="entry name" value="OLIGOPEPTIDE TRANSPORT SYSTEM PERMEASE PROTEIN APPC"/>
    <property type="match status" value="1"/>
</dbReference>
<comment type="similarity">
    <text evidence="7">Belongs to the binding-protein-dependent transport system permease family.</text>
</comment>
<sequence length="275" mass="29332">MTAALANGRIRTAGAGGLAALAVLGVVTAAWLIGDAGMRADFPARLLPPQAAHPFGTDHMGRDNLARTLHGLTLSLQIGFLAATISTLIALLAAVIAGWGRWCDALIGGLTDVMLAMPHLLLLLMICFALGGGTQAVIIAVALSHWPRLARILRAELMQIMAAPWIEVSAGLGRSRLFILRHHVLPHLMPQVMVGFLLMFPHAILHEAGLTFLGFGLEPSRPAIGVMLSDSMRHLVAGRWWLALFPGAALLALVLCFEMLGGGLRRLTDPREARL</sequence>
<dbReference type="InterPro" id="IPR050366">
    <property type="entry name" value="BP-dependent_transpt_permease"/>
</dbReference>
<keyword evidence="6 7" id="KW-0472">Membrane</keyword>
<dbReference type="PROSITE" id="PS50928">
    <property type="entry name" value="ABC_TM1"/>
    <property type="match status" value="1"/>
</dbReference>
<dbReference type="InterPro" id="IPR000515">
    <property type="entry name" value="MetI-like"/>
</dbReference>
<dbReference type="PANTHER" id="PTHR43386:SF23">
    <property type="entry name" value="ABC TRANSPORTER"/>
    <property type="match status" value="1"/>
</dbReference>
<evidence type="ECO:0000256" key="2">
    <source>
        <dbReference type="ARBA" id="ARBA00022448"/>
    </source>
</evidence>
<evidence type="ECO:0000256" key="4">
    <source>
        <dbReference type="ARBA" id="ARBA00022692"/>
    </source>
</evidence>
<dbReference type="SUPFAM" id="SSF161098">
    <property type="entry name" value="MetI-like"/>
    <property type="match status" value="1"/>
</dbReference>
<keyword evidence="10" id="KW-1185">Reference proteome</keyword>
<keyword evidence="3" id="KW-1003">Cell membrane</keyword>
<feature type="transmembrane region" description="Helical" evidence="7">
    <location>
        <begin position="237"/>
        <end position="257"/>
    </location>
</feature>
<evidence type="ECO:0000313" key="10">
    <source>
        <dbReference type="Proteomes" id="UP000192455"/>
    </source>
</evidence>
<feature type="transmembrane region" description="Helical" evidence="7">
    <location>
        <begin position="120"/>
        <end position="146"/>
    </location>
</feature>
<dbReference type="InterPro" id="IPR035906">
    <property type="entry name" value="MetI-like_sf"/>
</dbReference>
<dbReference type="GO" id="GO:0005886">
    <property type="term" value="C:plasma membrane"/>
    <property type="evidence" value="ECO:0007669"/>
    <property type="project" value="UniProtKB-SubCell"/>
</dbReference>